<dbReference type="PANTHER" id="PTHR19932">
    <property type="entry name" value="WD REPEAT AND HMG-BOX DNA BINDING PROTEIN"/>
    <property type="match status" value="1"/>
</dbReference>
<dbReference type="InterPro" id="IPR036322">
    <property type="entry name" value="WD40_repeat_dom_sf"/>
</dbReference>
<dbReference type="Proteomes" id="UP000807469">
    <property type="component" value="Unassembled WGS sequence"/>
</dbReference>
<dbReference type="InterPro" id="IPR048591">
    <property type="entry name" value="WDHD1/CFT4_hel"/>
</dbReference>
<feature type="repeat" description="WD" evidence="5">
    <location>
        <begin position="134"/>
        <end position="175"/>
    </location>
</feature>
<gene>
    <name evidence="10" type="ORF">BDN70DRAFT_801981</name>
</gene>
<evidence type="ECO:0000259" key="8">
    <source>
        <dbReference type="Pfam" id="PF20946"/>
    </source>
</evidence>
<keyword evidence="2 5" id="KW-0853">WD repeat</keyword>
<dbReference type="EMBL" id="MU155168">
    <property type="protein sequence ID" value="KAF9482259.1"/>
    <property type="molecule type" value="Genomic_DNA"/>
</dbReference>
<feature type="region of interest" description="Disordered" evidence="6">
    <location>
        <begin position="826"/>
        <end position="858"/>
    </location>
</feature>
<dbReference type="OrthoDB" id="427368at2759"/>
<dbReference type="PROSITE" id="PS50294">
    <property type="entry name" value="WD_REPEATS_REGION"/>
    <property type="match status" value="1"/>
</dbReference>
<accession>A0A9P6D398</accession>
<proteinExistence type="predicted"/>
<dbReference type="Pfam" id="PF24817">
    <property type="entry name" value="WD40_WDHD1_1st"/>
    <property type="match status" value="1"/>
</dbReference>
<dbReference type="GO" id="GO:0006281">
    <property type="term" value="P:DNA repair"/>
    <property type="evidence" value="ECO:0007669"/>
    <property type="project" value="TreeGrafter"/>
</dbReference>
<organism evidence="10 11">
    <name type="scientific">Pholiota conissans</name>
    <dbReference type="NCBI Taxonomy" id="109636"/>
    <lineage>
        <taxon>Eukaryota</taxon>
        <taxon>Fungi</taxon>
        <taxon>Dikarya</taxon>
        <taxon>Basidiomycota</taxon>
        <taxon>Agaricomycotina</taxon>
        <taxon>Agaricomycetes</taxon>
        <taxon>Agaricomycetidae</taxon>
        <taxon>Agaricales</taxon>
        <taxon>Agaricineae</taxon>
        <taxon>Strophariaceae</taxon>
        <taxon>Pholiota</taxon>
    </lineage>
</organism>
<keyword evidence="4" id="KW-0539">Nucleus</keyword>
<dbReference type="GO" id="GO:0043596">
    <property type="term" value="C:nuclear replication fork"/>
    <property type="evidence" value="ECO:0007669"/>
    <property type="project" value="TreeGrafter"/>
</dbReference>
<feature type="region of interest" description="Disordered" evidence="6">
    <location>
        <begin position="897"/>
        <end position="1098"/>
    </location>
</feature>
<keyword evidence="3" id="KW-0677">Repeat</keyword>
<feature type="domain" description="WDHD1/CFT4 helical bundle" evidence="8">
    <location>
        <begin position="713"/>
        <end position="809"/>
    </location>
</feature>
<evidence type="ECO:0000313" key="11">
    <source>
        <dbReference type="Proteomes" id="UP000807469"/>
    </source>
</evidence>
<evidence type="ECO:0000313" key="10">
    <source>
        <dbReference type="EMBL" id="KAF9482259.1"/>
    </source>
</evidence>
<dbReference type="Pfam" id="PF12341">
    <property type="entry name" value="Mcl1_mid"/>
    <property type="match status" value="1"/>
</dbReference>
<evidence type="ECO:0000256" key="3">
    <source>
        <dbReference type="ARBA" id="ARBA00022737"/>
    </source>
</evidence>
<dbReference type="InterPro" id="IPR019775">
    <property type="entry name" value="WD40_repeat_CS"/>
</dbReference>
<name>A0A9P6D398_9AGAR</name>
<dbReference type="Pfam" id="PF20946">
    <property type="entry name" value="Ctf4_C"/>
    <property type="match status" value="1"/>
</dbReference>
<dbReference type="InterPro" id="IPR015943">
    <property type="entry name" value="WD40/YVTN_repeat-like_dom_sf"/>
</dbReference>
<sequence length="1098" mass="121163">MSKLITSSSHGKGHTCLTFSKDGVRAFTGGQDCIVRIWKIKEGADQEPSTAVEAESAVTCVAATDDCWFSGSEDTEVRQYSKDSTQFDAVLTSTAGVPVRCVAIDPKGRRVAVASDELFVKVVDMEDTMNVVRLDGYSSGVRSATWHPSGSLLTTCTCDGKIVIWNLEGAEPVIEKTIEGLIPVVIDTESAEFSYDCSAVWHRSGDYFFVATKGHEIATISRSGWTKTSTYSDKNVSGSITALGLSHNGVYLVSASQSRVHVWSTQNRRLISTQNGTPGATITKVEFSPRENLIAWTDMDGVFTRWPQPISDNYPDPVKVTGASAAPATVPAKLSKELDLFGLDDPRETALDILNGLDGNDSDADMPPDDWIIDDTDGALNLPDAEDTGTRNGYVKEMGMLIITKAQPPFQPGSTVMANRKRYLAFNMIGAIEVTDQDTHNIVNVEFHNKSLRTGYHFQDSFKYDLGYLGERGAIFACQSENDHAAEVIFKPYSTWKTSDWTYTLSRKGTKCLGVAAGGLPLDSRSDFELQGFGHVVIATSENDLTFLSGTGRERRIMALGADYVTMVASAEWVFVVHRAGSTTIDGSQNLTYSVINFDDFSVRQRGVLPVPKGHTLKWVGLTDLGAPAMYDTTGCMHVLTKYRISHHASWARVMDTNLLERRQGKDESYWPVGITGSTFMCVILKGRQEYPGFPRPLIQELPMKIPFRRDVVEEEFVERELLLVQTMLDSLDEELTTDEIVTRELALDKEMIKLVQVACKDNNVARAIEVVKLLHYTASFDMAIRIADFYHLVGAKEKFNLIKADREEADDRLIVARNKRRRWMKSDAPPRQIAEPVASTSRFDPLGDMRPPPVIERPGMARVTKPVIEKTRYTSAAAPSSSYSLDTWDDSMSIAVESSPQSDAKRKRPEIEESSFPSSDFSAMPPPPKQKTNPFARKTNTEPSKNPFARKAEPSRTIQKSDSFFDKVDVAESDPAPRKRPAAKSKDKPSTNGGKQATLFGMLPKADKAAKPKKKSTPVSEAEPITLEETQTDDITMSDATSFETQQETQETQPEEVTQLEVAEVQVPPARAYSPDWEETQTTEDGGASSLPIASEA</sequence>
<evidence type="ECO:0000256" key="5">
    <source>
        <dbReference type="PROSITE-ProRule" id="PRU00221"/>
    </source>
</evidence>
<dbReference type="GO" id="GO:0003682">
    <property type="term" value="F:chromatin binding"/>
    <property type="evidence" value="ECO:0007669"/>
    <property type="project" value="TreeGrafter"/>
</dbReference>
<evidence type="ECO:0000259" key="7">
    <source>
        <dbReference type="Pfam" id="PF12341"/>
    </source>
</evidence>
<feature type="compositionally biased region" description="Low complexity" evidence="6">
    <location>
        <begin position="1042"/>
        <end position="1060"/>
    </location>
</feature>
<comment type="subcellular location">
    <subcellularLocation>
        <location evidence="1">Nucleus</location>
    </subcellularLocation>
</comment>
<feature type="repeat" description="WD" evidence="5">
    <location>
        <begin position="7"/>
        <end position="48"/>
    </location>
</feature>
<dbReference type="GO" id="GO:0000278">
    <property type="term" value="P:mitotic cell cycle"/>
    <property type="evidence" value="ECO:0007669"/>
    <property type="project" value="TreeGrafter"/>
</dbReference>
<keyword evidence="11" id="KW-1185">Reference proteome</keyword>
<dbReference type="PANTHER" id="PTHR19932:SF10">
    <property type="entry name" value="WD REPEAT AND HMG-BOX DNA-BINDING PROTEIN 1"/>
    <property type="match status" value="1"/>
</dbReference>
<dbReference type="AlphaFoldDB" id="A0A9P6D398"/>
<evidence type="ECO:0008006" key="12">
    <source>
        <dbReference type="Google" id="ProtNLM"/>
    </source>
</evidence>
<dbReference type="GO" id="GO:0006261">
    <property type="term" value="P:DNA-templated DNA replication"/>
    <property type="evidence" value="ECO:0007669"/>
    <property type="project" value="TreeGrafter"/>
</dbReference>
<dbReference type="PROSITE" id="PS50082">
    <property type="entry name" value="WD_REPEATS_2"/>
    <property type="match status" value="2"/>
</dbReference>
<evidence type="ECO:0000256" key="6">
    <source>
        <dbReference type="SAM" id="MobiDB-lite"/>
    </source>
</evidence>
<dbReference type="Gene3D" id="2.130.10.10">
    <property type="entry name" value="YVTN repeat-like/Quinoprotein amine dehydrogenase"/>
    <property type="match status" value="2"/>
</dbReference>
<reference evidence="10" key="1">
    <citation type="submission" date="2020-11" db="EMBL/GenBank/DDBJ databases">
        <authorList>
            <consortium name="DOE Joint Genome Institute"/>
            <person name="Ahrendt S."/>
            <person name="Riley R."/>
            <person name="Andreopoulos W."/>
            <person name="Labutti K."/>
            <person name="Pangilinan J."/>
            <person name="Ruiz-Duenas F.J."/>
            <person name="Barrasa J.M."/>
            <person name="Sanchez-Garcia M."/>
            <person name="Camarero S."/>
            <person name="Miyauchi S."/>
            <person name="Serrano A."/>
            <person name="Linde D."/>
            <person name="Babiker R."/>
            <person name="Drula E."/>
            <person name="Ayuso-Fernandez I."/>
            <person name="Pacheco R."/>
            <person name="Padilla G."/>
            <person name="Ferreira P."/>
            <person name="Barriuso J."/>
            <person name="Kellner H."/>
            <person name="Castanera R."/>
            <person name="Alfaro M."/>
            <person name="Ramirez L."/>
            <person name="Pisabarro A.G."/>
            <person name="Kuo A."/>
            <person name="Tritt A."/>
            <person name="Lipzen A."/>
            <person name="He G."/>
            <person name="Yan M."/>
            <person name="Ng V."/>
            <person name="Cullen D."/>
            <person name="Martin F."/>
            <person name="Rosso M.-N."/>
            <person name="Henrissat B."/>
            <person name="Hibbett D."/>
            <person name="Martinez A.T."/>
            <person name="Grigoriev I.V."/>
        </authorList>
    </citation>
    <scope>NUCLEOTIDE SEQUENCE</scope>
    <source>
        <strain evidence="10">CIRM-BRFM 674</strain>
    </source>
</reference>
<feature type="domain" description="WDHD1/CFT4 second beta-propeller" evidence="7">
    <location>
        <begin position="409"/>
        <end position="707"/>
    </location>
</feature>
<dbReference type="PROSITE" id="PS00678">
    <property type="entry name" value="WD_REPEATS_1"/>
    <property type="match status" value="1"/>
</dbReference>
<dbReference type="InterPro" id="IPR057646">
    <property type="entry name" value="WD40_WDHD1_1st"/>
</dbReference>
<evidence type="ECO:0000256" key="2">
    <source>
        <dbReference type="ARBA" id="ARBA00022574"/>
    </source>
</evidence>
<evidence type="ECO:0000256" key="4">
    <source>
        <dbReference type="ARBA" id="ARBA00023242"/>
    </source>
</evidence>
<dbReference type="SMART" id="SM00320">
    <property type="entry name" value="WD40"/>
    <property type="match status" value="6"/>
</dbReference>
<feature type="domain" description="WDHD1 first WD40" evidence="9">
    <location>
        <begin position="9"/>
        <end position="303"/>
    </location>
</feature>
<dbReference type="InterPro" id="IPR022100">
    <property type="entry name" value="WDHD1/CFT4_beta-prop_2nd"/>
</dbReference>
<comment type="caution">
    <text evidence="10">The sequence shown here is derived from an EMBL/GenBank/DDBJ whole genome shotgun (WGS) entry which is preliminary data.</text>
</comment>
<protein>
    <recommendedName>
        <fullName evidence="12">Minichromosome loss protein Mcl1 middle region domain-containing protein</fullName>
    </recommendedName>
</protein>
<evidence type="ECO:0000256" key="1">
    <source>
        <dbReference type="ARBA" id="ARBA00004123"/>
    </source>
</evidence>
<dbReference type="InterPro" id="IPR001680">
    <property type="entry name" value="WD40_rpt"/>
</dbReference>
<dbReference type="SUPFAM" id="SSF50978">
    <property type="entry name" value="WD40 repeat-like"/>
    <property type="match status" value="1"/>
</dbReference>
<evidence type="ECO:0000259" key="9">
    <source>
        <dbReference type="Pfam" id="PF24817"/>
    </source>
</evidence>